<protein>
    <submittedName>
        <fullName evidence="3">Phospholipase D</fullName>
    </submittedName>
</protein>
<keyword evidence="2" id="KW-1185">Reference proteome</keyword>
<reference evidence="3" key="1">
    <citation type="submission" date="2020-12" db="UniProtKB">
        <authorList>
            <consortium name="WormBaseParasite"/>
        </authorList>
    </citation>
    <scope>IDENTIFICATION</scope>
    <source>
        <strain evidence="3">MHco3</strain>
    </source>
</reference>
<feature type="transmembrane region" description="Helical" evidence="1">
    <location>
        <begin position="54"/>
        <end position="78"/>
    </location>
</feature>
<dbReference type="Proteomes" id="UP000025227">
    <property type="component" value="Unplaced"/>
</dbReference>
<accession>A0A7I4Z2L6</accession>
<dbReference type="WBParaSite" id="HCON_00175980-00001">
    <property type="protein sequence ID" value="HCON_00175980-00001"/>
    <property type="gene ID" value="HCON_00175980"/>
</dbReference>
<organism evidence="2 3">
    <name type="scientific">Haemonchus contortus</name>
    <name type="common">Barber pole worm</name>
    <dbReference type="NCBI Taxonomy" id="6289"/>
    <lineage>
        <taxon>Eukaryota</taxon>
        <taxon>Metazoa</taxon>
        <taxon>Ecdysozoa</taxon>
        <taxon>Nematoda</taxon>
        <taxon>Chromadorea</taxon>
        <taxon>Rhabditida</taxon>
        <taxon>Rhabditina</taxon>
        <taxon>Rhabditomorpha</taxon>
        <taxon>Strongyloidea</taxon>
        <taxon>Trichostrongylidae</taxon>
        <taxon>Haemonchus</taxon>
    </lineage>
</organism>
<evidence type="ECO:0000256" key="1">
    <source>
        <dbReference type="SAM" id="Phobius"/>
    </source>
</evidence>
<sequence>MASYPSQVNDRTLFFWRSGDREELQQGVDYSSPPRTAAPDFLSLWGEALDTTNMYSLISLSVWFYVIIMFYDCLSSFWPAPQKFYIKRRVVVAPGDLEHIVIDGIDLCPHKIAEHGLSSRIKVMLWHQSSVVLDRQMWTPAL</sequence>
<evidence type="ECO:0000313" key="2">
    <source>
        <dbReference type="Proteomes" id="UP000025227"/>
    </source>
</evidence>
<proteinExistence type="predicted"/>
<name>A0A7I4Z2L6_HAECO</name>
<dbReference type="AlphaFoldDB" id="A0A7I4Z2L6"/>
<keyword evidence="1" id="KW-1133">Transmembrane helix</keyword>
<keyword evidence="1" id="KW-0812">Transmembrane</keyword>
<evidence type="ECO:0000313" key="3">
    <source>
        <dbReference type="WBParaSite" id="HCON_00175980-00001"/>
    </source>
</evidence>
<keyword evidence="1" id="KW-0472">Membrane</keyword>